<evidence type="ECO:0000313" key="1">
    <source>
        <dbReference type="EMBL" id="GIY24347.1"/>
    </source>
</evidence>
<organism evidence="1 2">
    <name type="scientific">Caerostris darwini</name>
    <dbReference type="NCBI Taxonomy" id="1538125"/>
    <lineage>
        <taxon>Eukaryota</taxon>
        <taxon>Metazoa</taxon>
        <taxon>Ecdysozoa</taxon>
        <taxon>Arthropoda</taxon>
        <taxon>Chelicerata</taxon>
        <taxon>Arachnida</taxon>
        <taxon>Araneae</taxon>
        <taxon>Araneomorphae</taxon>
        <taxon>Entelegynae</taxon>
        <taxon>Araneoidea</taxon>
        <taxon>Araneidae</taxon>
        <taxon>Caerostris</taxon>
    </lineage>
</organism>
<reference evidence="1 2" key="1">
    <citation type="submission" date="2021-06" db="EMBL/GenBank/DDBJ databases">
        <title>Caerostris darwini draft genome.</title>
        <authorList>
            <person name="Kono N."/>
            <person name="Arakawa K."/>
        </authorList>
    </citation>
    <scope>NUCLEOTIDE SEQUENCE [LARGE SCALE GENOMIC DNA]</scope>
</reference>
<keyword evidence="2" id="KW-1185">Reference proteome</keyword>
<evidence type="ECO:0000313" key="2">
    <source>
        <dbReference type="Proteomes" id="UP001054837"/>
    </source>
</evidence>
<dbReference type="AlphaFoldDB" id="A0AAV4RV60"/>
<protein>
    <submittedName>
        <fullName evidence="1">Uncharacterized protein</fullName>
    </submittedName>
</protein>
<accession>A0AAV4RV60</accession>
<dbReference type="EMBL" id="BPLQ01006665">
    <property type="protein sequence ID" value="GIY24347.1"/>
    <property type="molecule type" value="Genomic_DNA"/>
</dbReference>
<proteinExistence type="predicted"/>
<name>A0AAV4RV60_9ARAC</name>
<gene>
    <name evidence="1" type="ORF">CDAR_242401</name>
</gene>
<comment type="caution">
    <text evidence="1">The sequence shown here is derived from an EMBL/GenBank/DDBJ whole genome shotgun (WGS) entry which is preliminary data.</text>
</comment>
<sequence>MQRRSLCSWEPVARILAVDGCPPDEQGWTERNWTLENVEIAIQFSKDLQKIKSADTPFDLPLPSSSMEELSMFYNGQPQH</sequence>
<dbReference type="Proteomes" id="UP001054837">
    <property type="component" value="Unassembled WGS sequence"/>
</dbReference>